<dbReference type="EMBL" id="JAAZNV010000009">
    <property type="protein sequence ID" value="NMB91735.1"/>
    <property type="molecule type" value="Genomic_DNA"/>
</dbReference>
<accession>A0A7X9E744</accession>
<dbReference type="Proteomes" id="UP000590542">
    <property type="component" value="Unassembled WGS sequence"/>
</dbReference>
<name>A0A7X9E744_UNCKA</name>
<organism evidence="2 3">
    <name type="scientific">candidate division WWE3 bacterium</name>
    <dbReference type="NCBI Taxonomy" id="2053526"/>
    <lineage>
        <taxon>Bacteria</taxon>
        <taxon>Katanobacteria</taxon>
    </lineage>
</organism>
<dbReference type="AlphaFoldDB" id="A0A7X9E744"/>
<proteinExistence type="predicted"/>
<evidence type="ECO:0008006" key="4">
    <source>
        <dbReference type="Google" id="ProtNLM"/>
    </source>
</evidence>
<keyword evidence="1" id="KW-1133">Transmembrane helix</keyword>
<reference evidence="2 3" key="1">
    <citation type="journal article" date="2020" name="Biotechnol. Biofuels">
        <title>New insights from the biogas microbiome by comprehensive genome-resolved metagenomics of nearly 1600 species originating from multiple anaerobic digesters.</title>
        <authorList>
            <person name="Campanaro S."/>
            <person name="Treu L."/>
            <person name="Rodriguez-R L.M."/>
            <person name="Kovalovszki A."/>
            <person name="Ziels R.M."/>
            <person name="Maus I."/>
            <person name="Zhu X."/>
            <person name="Kougias P.G."/>
            <person name="Basile A."/>
            <person name="Luo G."/>
            <person name="Schluter A."/>
            <person name="Konstantinidis K.T."/>
            <person name="Angelidaki I."/>
        </authorList>
    </citation>
    <scope>NUCLEOTIDE SEQUENCE [LARGE SCALE GENOMIC DNA]</scope>
    <source>
        <strain evidence="2">AS27yjCOA_202</strain>
    </source>
</reference>
<evidence type="ECO:0000313" key="2">
    <source>
        <dbReference type="EMBL" id="NMB91735.1"/>
    </source>
</evidence>
<keyword evidence="1" id="KW-0472">Membrane</keyword>
<protein>
    <recommendedName>
        <fullName evidence="4">Baseplate protein J-like domain-containing protein</fullName>
    </recommendedName>
</protein>
<gene>
    <name evidence="2" type="ORF">GYA37_02720</name>
</gene>
<comment type="caution">
    <text evidence="2">The sequence shown here is derived from an EMBL/GenBank/DDBJ whole genome shotgun (WGS) entry which is preliminary data.</text>
</comment>
<feature type="transmembrane region" description="Helical" evidence="1">
    <location>
        <begin position="133"/>
        <end position="152"/>
    </location>
</feature>
<keyword evidence="1" id="KW-0812">Transmembrane</keyword>
<sequence>MIKLYLQPNDDVVTAISKIKSITDLNIEVNIPKESVLFENSLNIKLIQYEADKMEKSIDFATDDEIGNSLLSSVIGGGPEQPYIEEDQTLIEATAKQSKQKVITLPMNIFKSKKINIAPLNFIRKLTSGKKKVLTPVLILLTLLASFIFYGLKAPKASVKISVHSQALTKSVTIKVKNSASTSVQNKVLRGTTIATNIESTLEKDTTGTKTVGEKAEGEITLYNKTSKEISLDKGDKVVYEGKSTDLNYYLKDDVDIPASTENSSNPEVNIAGEATVDIIASSVGESFNIDDGKSLEVSGYKKSELAAKTKSDIDGGKSEEVKIVTSDDRNNISTELKLVSTKKAEEDIKSKLGIGQKLVAGSTQVQIIKDSFTKNIGDEAEKISLTQTVSGEGLAYMESELNKFIDEYVKDVIPEGFALSEQDREVKVEVLGSSTSSVLTSQEADIQVTLKTFIVPNINEEDIKNQLRGKSAAEAQSLLGSIKNVNSYEFRLSPAVPFFRNIPKDISRIQITIEKE</sequence>
<evidence type="ECO:0000256" key="1">
    <source>
        <dbReference type="SAM" id="Phobius"/>
    </source>
</evidence>
<evidence type="ECO:0000313" key="3">
    <source>
        <dbReference type="Proteomes" id="UP000590542"/>
    </source>
</evidence>